<keyword evidence="2" id="KW-0378">Hydrolase</keyword>
<dbReference type="Proteomes" id="UP001242010">
    <property type="component" value="Chromosome"/>
</dbReference>
<evidence type="ECO:0000313" key="5">
    <source>
        <dbReference type="EMBL" id="BDU70725.1"/>
    </source>
</evidence>
<dbReference type="Pfam" id="PF00149">
    <property type="entry name" value="Metallophos"/>
    <property type="match status" value="1"/>
</dbReference>
<dbReference type="InterPro" id="IPR051158">
    <property type="entry name" value="Metallophosphoesterase_sf"/>
</dbReference>
<feature type="domain" description="Calcineurin-like phosphoesterase" evidence="4">
    <location>
        <begin position="165"/>
        <end position="338"/>
    </location>
</feature>
<dbReference type="PANTHER" id="PTHR31302:SF31">
    <property type="entry name" value="PHOSPHODIESTERASE YAEI"/>
    <property type="match status" value="1"/>
</dbReference>
<accession>A0ABN6V3X4</accession>
<protein>
    <submittedName>
        <fullName evidence="5">Metallophosphatase</fullName>
    </submittedName>
</protein>
<evidence type="ECO:0000256" key="1">
    <source>
        <dbReference type="ARBA" id="ARBA00022723"/>
    </source>
</evidence>
<sequence length="405" mass="44530">MPFLISLVLIFLVQWLHLRLLRLEVAAPYRRWLPWILGLIHVPLVLFAGLRILGLGGHGALPWLRTLARAGFYFQAFTVLHLLAGMLAEGAWRFWQRNRPEEAGEGVGEGAVDLSRRAFLQTAALASTGAAVALGAGGARQAYGDPEITRRALSFPDLPEGLDGLRLAHLSDLHAGPLVSPNLLHRWRELTERERPDLLLFTGDLVDSRPDELEPLLEAFRGFSPPLGTFAILGNHDYFDDPRPIWRDLEAEGIRCLENASTLIRRDGATLALLGLQDPMARNGRFRRMVFGPGPRPAEAARDLPAEAFRICMNHRPSEWERALEAGARLTLSGHTHGGQINPIPGFSSAHLIGPRTDGLYRQGDDLLYVSRGLGVVGLPIRIAAPPEIAILTLKRGPMAPGTRS</sequence>
<dbReference type="SUPFAM" id="SSF56300">
    <property type="entry name" value="Metallo-dependent phosphatases"/>
    <property type="match status" value="1"/>
</dbReference>
<keyword evidence="3" id="KW-1133">Transmembrane helix</keyword>
<name>A0ABN6V3X4_9BACT</name>
<evidence type="ECO:0000259" key="4">
    <source>
        <dbReference type="Pfam" id="PF00149"/>
    </source>
</evidence>
<reference evidence="6" key="1">
    <citation type="journal article" date="2023" name="Int. J. Syst. Evol. Microbiol.">
        <title>Mesoterricola silvestris gen. nov., sp. nov., Mesoterricola sediminis sp. nov., Geothrix oryzae sp. nov., Geothrix edaphica sp. nov., Geothrix rubra sp. nov., and Geothrix limicola sp. nov., six novel members of Acidobacteriota isolated from soils.</title>
        <authorList>
            <person name="Itoh H."/>
            <person name="Sugisawa Y."/>
            <person name="Mise K."/>
            <person name="Xu Z."/>
            <person name="Kuniyasu M."/>
            <person name="Ushijima N."/>
            <person name="Kawano K."/>
            <person name="Kobayashi E."/>
            <person name="Shiratori Y."/>
            <person name="Masuda Y."/>
            <person name="Senoo K."/>
        </authorList>
    </citation>
    <scope>NUCLEOTIDE SEQUENCE [LARGE SCALE GENOMIC DNA]</scope>
    <source>
        <strain evidence="6">Red222</strain>
    </source>
</reference>
<keyword evidence="6" id="KW-1185">Reference proteome</keyword>
<feature type="transmembrane region" description="Helical" evidence="3">
    <location>
        <begin position="32"/>
        <end position="53"/>
    </location>
</feature>
<proteinExistence type="predicted"/>
<evidence type="ECO:0000256" key="3">
    <source>
        <dbReference type="SAM" id="Phobius"/>
    </source>
</evidence>
<dbReference type="CDD" id="cd07385">
    <property type="entry name" value="MPP_YkuE_C"/>
    <property type="match status" value="1"/>
</dbReference>
<evidence type="ECO:0000313" key="6">
    <source>
        <dbReference type="Proteomes" id="UP001242010"/>
    </source>
</evidence>
<keyword evidence="3" id="KW-0812">Transmembrane</keyword>
<gene>
    <name evidence="5" type="ORF">GETHOR_28260</name>
</gene>
<organism evidence="5 6">
    <name type="scientific">Geothrix oryzae</name>
    <dbReference type="NCBI Taxonomy" id="2927975"/>
    <lineage>
        <taxon>Bacteria</taxon>
        <taxon>Pseudomonadati</taxon>
        <taxon>Acidobacteriota</taxon>
        <taxon>Holophagae</taxon>
        <taxon>Holophagales</taxon>
        <taxon>Holophagaceae</taxon>
        <taxon>Geothrix</taxon>
    </lineage>
</organism>
<dbReference type="EMBL" id="AP027079">
    <property type="protein sequence ID" value="BDU70725.1"/>
    <property type="molecule type" value="Genomic_DNA"/>
</dbReference>
<dbReference type="InterPro" id="IPR029052">
    <property type="entry name" value="Metallo-depent_PP-like"/>
</dbReference>
<evidence type="ECO:0000256" key="2">
    <source>
        <dbReference type="ARBA" id="ARBA00022801"/>
    </source>
</evidence>
<keyword evidence="1" id="KW-0479">Metal-binding</keyword>
<dbReference type="Gene3D" id="3.60.21.10">
    <property type="match status" value="1"/>
</dbReference>
<keyword evidence="3" id="KW-0472">Membrane</keyword>
<dbReference type="InterPro" id="IPR004843">
    <property type="entry name" value="Calcineurin-like_PHP"/>
</dbReference>
<feature type="transmembrane region" description="Helical" evidence="3">
    <location>
        <begin position="73"/>
        <end position="95"/>
    </location>
</feature>
<dbReference type="RefSeq" id="WP_286354424.1">
    <property type="nucleotide sequence ID" value="NZ_AP027079.1"/>
</dbReference>
<dbReference type="PANTHER" id="PTHR31302">
    <property type="entry name" value="TRANSMEMBRANE PROTEIN WITH METALLOPHOSPHOESTERASE DOMAIN-RELATED"/>
    <property type="match status" value="1"/>
</dbReference>